<dbReference type="OrthoDB" id="5349119at2759"/>
<feature type="compositionally biased region" description="Basic and acidic residues" evidence="10">
    <location>
        <begin position="478"/>
        <end position="489"/>
    </location>
</feature>
<comment type="function">
    <text evidence="9">Regulatory subunit of the SLX1-SLX4 structure-specific endonuclease that resolves DNA secondary structures generated during DNA repair and recombination. Has endonuclease activity towards branched DNA substrates, introducing single-strand cuts in duplex DNA close to junctions with ss-DNA.</text>
</comment>
<feature type="region of interest" description="Disordered" evidence="10">
    <location>
        <begin position="640"/>
        <end position="697"/>
    </location>
</feature>
<evidence type="ECO:0000256" key="8">
    <source>
        <dbReference type="ARBA" id="ARBA00029496"/>
    </source>
</evidence>
<comment type="subcellular location">
    <subcellularLocation>
        <location evidence="1 9">Nucleus</location>
    </subcellularLocation>
</comment>
<keyword evidence="12" id="KW-1185">Reference proteome</keyword>
<accession>A0A1Y2D9I6</accession>
<evidence type="ECO:0000256" key="1">
    <source>
        <dbReference type="ARBA" id="ARBA00004123"/>
    </source>
</evidence>
<proteinExistence type="inferred from homology"/>
<keyword evidence="5 9" id="KW-0233">DNA recombination</keyword>
<gene>
    <name evidence="9" type="primary">SLX4</name>
    <name evidence="11" type="ORF">BCR38DRAFT_451711</name>
</gene>
<feature type="compositionally biased region" description="Basic residues" evidence="10">
    <location>
        <begin position="81"/>
        <end position="91"/>
    </location>
</feature>
<evidence type="ECO:0000256" key="2">
    <source>
        <dbReference type="ARBA" id="ARBA00006661"/>
    </source>
</evidence>
<evidence type="ECO:0000313" key="12">
    <source>
        <dbReference type="Proteomes" id="UP000193689"/>
    </source>
</evidence>
<dbReference type="InParanoid" id="A0A1Y2D9I6"/>
<dbReference type="Pfam" id="PF09494">
    <property type="entry name" value="Slx4"/>
    <property type="match status" value="1"/>
</dbReference>
<feature type="region of interest" description="Disordered" evidence="10">
    <location>
        <begin position="745"/>
        <end position="767"/>
    </location>
</feature>
<feature type="region of interest" description="Disordered" evidence="10">
    <location>
        <begin position="72"/>
        <end position="183"/>
    </location>
</feature>
<name>A0A1Y2D9I6_9PEZI</name>
<dbReference type="GO" id="GO:0006310">
    <property type="term" value="P:DNA recombination"/>
    <property type="evidence" value="ECO:0007669"/>
    <property type="project" value="UniProtKB-UniRule"/>
</dbReference>
<sequence length="886" mass="96401">MSSPARPVRFDNAIHSSSPDLPSLIDIFRKSPQKAPPLRTGSNATPMPTVARSTFTTAVNLLREAPEIDIETEQIAYSPPRKTKPVRKRVKSQAANDIEKELTKKTSSPIEIASSPQEKPWQKFKNISDSRHKTTHGDETQSELPKGRARKPAVKDKAAKKKHTENVSRHISKPEQKKKWSPVTGEEICGLQEAAMARRNDWTPPPEDQAEILGSESDTREITSPSRIAAVSKDIFSNLYDTYACKDSEKCSPGPSSAQSGEPVADVLGKRKRLDMILTGNNKPPRETSPKKVSAIKKKTRTITELATAPYAVPEIDLLAPGTKESLLNYFDSDGAVKALVEHQSALMDFKANQPKKPAVKPRKTKKKTGTVEQPILLSPSTALKTSRSQDFVFGTSSQLVLEESPTALRDLQMAIQASNQIDQDDPFVSSPALRATNKTGLWNAGSRDRNGELLNVELADLVDASAASISGESAPNEIDRPVSDKFPDNNDLDLGLSGSPAASPLPYSDGFIDINEIDLDYPHVTHVKKADPSSKPSLPSGTLSDASVSSITEMASTPRPNYELFTDVQLAKKITSFGFKAVKKRQAMIALLDQCWESQHPQISRVESSTRVATMSTSAASSAQVNTCLKKQQTAAAPIATAELARKPRGRPRKDTRATTSPSSKTTKTKPKPKAKATLAVKSSPKKPSAQSRDDSINTANSAWLTSPKAAASIIDTFEAPAPATLSRRKKPKQKVIEIMDSEDEAHLSPSPQTSPNQLFSSPPPLDLSISEVVDADMSLSLLDPAPGSNDATASQTQELSAYITKAIKSAPRSKDPTSPSWHEKMLLYDPIVLEELAAWLNSGELTRVGYDGEVSPGDVKKWCEAKSVICLWQVNLHGKERKRY</sequence>
<comment type="caution">
    <text evidence="11">The sequence shown here is derived from an EMBL/GenBank/DDBJ whole genome shotgun (WGS) entry which is preliminary data.</text>
</comment>
<dbReference type="EMBL" id="MCFJ01000025">
    <property type="protein sequence ID" value="ORY55834.1"/>
    <property type="molecule type" value="Genomic_DNA"/>
</dbReference>
<evidence type="ECO:0000313" key="11">
    <source>
        <dbReference type="EMBL" id="ORY55834.1"/>
    </source>
</evidence>
<organism evidence="11 12">
    <name type="scientific">Pseudomassariella vexata</name>
    <dbReference type="NCBI Taxonomy" id="1141098"/>
    <lineage>
        <taxon>Eukaryota</taxon>
        <taxon>Fungi</taxon>
        <taxon>Dikarya</taxon>
        <taxon>Ascomycota</taxon>
        <taxon>Pezizomycotina</taxon>
        <taxon>Sordariomycetes</taxon>
        <taxon>Xylariomycetidae</taxon>
        <taxon>Amphisphaeriales</taxon>
        <taxon>Pseudomassariaceae</taxon>
        <taxon>Pseudomassariella</taxon>
    </lineage>
</organism>
<dbReference type="InterPro" id="IPR027784">
    <property type="entry name" value="Slx4_ascomycetes"/>
</dbReference>
<evidence type="ECO:0000256" key="5">
    <source>
        <dbReference type="ARBA" id="ARBA00023172"/>
    </source>
</evidence>
<keyword evidence="3 9" id="KW-0597">Phosphoprotein</keyword>
<evidence type="ECO:0000256" key="3">
    <source>
        <dbReference type="ARBA" id="ARBA00022553"/>
    </source>
</evidence>
<feature type="compositionally biased region" description="Basic and acidic residues" evidence="10">
    <location>
        <begin position="164"/>
        <end position="178"/>
    </location>
</feature>
<evidence type="ECO:0000256" key="4">
    <source>
        <dbReference type="ARBA" id="ARBA00022763"/>
    </source>
</evidence>
<dbReference type="GO" id="GO:0033557">
    <property type="term" value="C:Slx1-Slx4 complex"/>
    <property type="evidence" value="ECO:0007669"/>
    <property type="project" value="UniProtKB-UniRule"/>
</dbReference>
<feature type="region of interest" description="Disordered" evidence="10">
    <location>
        <begin position="471"/>
        <end position="502"/>
    </location>
</feature>
<feature type="compositionally biased region" description="Basic and acidic residues" evidence="10">
    <location>
        <begin position="126"/>
        <end position="139"/>
    </location>
</feature>
<feature type="region of interest" description="Disordered" evidence="10">
    <location>
        <begin position="1"/>
        <end position="22"/>
    </location>
</feature>
<dbReference type="CDD" id="cd22999">
    <property type="entry name" value="SAP_SLX4"/>
    <property type="match status" value="1"/>
</dbReference>
<comment type="subunit">
    <text evidence="9">Forms a heterodimer with SLX1.</text>
</comment>
<dbReference type="HAMAP" id="MF_03110">
    <property type="entry name" value="Endonuc_su_Slx4"/>
    <property type="match status" value="1"/>
</dbReference>
<reference evidence="11 12" key="1">
    <citation type="submission" date="2016-07" db="EMBL/GenBank/DDBJ databases">
        <title>Pervasive Adenine N6-methylation of Active Genes in Fungi.</title>
        <authorList>
            <consortium name="DOE Joint Genome Institute"/>
            <person name="Mondo S.J."/>
            <person name="Dannebaum R.O."/>
            <person name="Kuo R.C."/>
            <person name="Labutti K."/>
            <person name="Haridas S."/>
            <person name="Kuo A."/>
            <person name="Salamov A."/>
            <person name="Ahrendt S.R."/>
            <person name="Lipzen A."/>
            <person name="Sullivan W."/>
            <person name="Andreopoulos W.B."/>
            <person name="Clum A."/>
            <person name="Lindquist E."/>
            <person name="Daum C."/>
            <person name="Ramamoorthy G.K."/>
            <person name="Gryganskyi A."/>
            <person name="Culley D."/>
            <person name="Magnuson J.K."/>
            <person name="James T.Y."/>
            <person name="O'Malley M.A."/>
            <person name="Stajich J.E."/>
            <person name="Spatafora J.W."/>
            <person name="Visel A."/>
            <person name="Grigoriev I.V."/>
        </authorList>
    </citation>
    <scope>NUCLEOTIDE SEQUENCE [LARGE SCALE GENOMIC DNA]</scope>
    <source>
        <strain evidence="11 12">CBS 129021</strain>
    </source>
</reference>
<evidence type="ECO:0000256" key="9">
    <source>
        <dbReference type="HAMAP-Rule" id="MF_03110"/>
    </source>
</evidence>
<keyword evidence="7 9" id="KW-0539">Nucleus</keyword>
<evidence type="ECO:0000256" key="6">
    <source>
        <dbReference type="ARBA" id="ARBA00023204"/>
    </source>
</evidence>
<dbReference type="GO" id="GO:0006281">
    <property type="term" value="P:DNA repair"/>
    <property type="evidence" value="ECO:0007669"/>
    <property type="project" value="UniProtKB-UniRule"/>
</dbReference>
<dbReference type="AlphaFoldDB" id="A0A1Y2D9I6"/>
<dbReference type="GO" id="GO:0017108">
    <property type="term" value="F:5'-flap endonuclease activity"/>
    <property type="evidence" value="ECO:0007669"/>
    <property type="project" value="InterPro"/>
</dbReference>
<feature type="compositionally biased region" description="Polar residues" evidence="10">
    <location>
        <begin position="751"/>
        <end position="762"/>
    </location>
</feature>
<dbReference type="Proteomes" id="UP000193689">
    <property type="component" value="Unassembled WGS sequence"/>
</dbReference>
<feature type="compositionally biased region" description="Basic residues" evidence="10">
    <location>
        <begin position="147"/>
        <end position="163"/>
    </location>
</feature>
<comment type="similarity">
    <text evidence="2 9">Belongs to the SLX4 family.</text>
</comment>
<feature type="compositionally biased region" description="Polar residues" evidence="10">
    <location>
        <begin position="105"/>
        <end position="117"/>
    </location>
</feature>
<comment type="PTM">
    <text evidence="9">Phosphorylated in response to DNA damage.</text>
</comment>
<evidence type="ECO:0000256" key="7">
    <source>
        <dbReference type="ARBA" id="ARBA00023242"/>
    </source>
</evidence>
<feature type="region of interest" description="Disordered" evidence="10">
    <location>
        <begin position="197"/>
        <end position="226"/>
    </location>
</feature>
<evidence type="ECO:0000256" key="10">
    <source>
        <dbReference type="SAM" id="MobiDB-lite"/>
    </source>
</evidence>
<dbReference type="GO" id="GO:0006260">
    <property type="term" value="P:DNA replication"/>
    <property type="evidence" value="ECO:0007669"/>
    <property type="project" value="InterPro"/>
</dbReference>
<dbReference type="STRING" id="1141098.A0A1Y2D9I6"/>
<keyword evidence="4 9" id="KW-0227">DNA damage</keyword>
<protein>
    <recommendedName>
        <fullName evidence="8 9">Structure-specific endonuclease subunit SLX4</fullName>
    </recommendedName>
</protein>
<keyword evidence="6 9" id="KW-0234">DNA repair</keyword>
<dbReference type="InterPro" id="IPR018574">
    <property type="entry name" value="Structure-sp_endonuc_su_Slx4"/>
</dbReference>